<sequence>MERFSIMWIDPFWFIVSLGIGLFYVYLTTRTPEIIIKYPTPENAGTIVYHDSNDVCYKYRAVKVDCPINKSLIKQIPIQK</sequence>
<dbReference type="EMBL" id="BARS01053673">
    <property type="protein sequence ID" value="GAG52960.1"/>
    <property type="molecule type" value="Genomic_DNA"/>
</dbReference>
<organism evidence="2">
    <name type="scientific">marine sediment metagenome</name>
    <dbReference type="NCBI Taxonomy" id="412755"/>
    <lineage>
        <taxon>unclassified sequences</taxon>
        <taxon>metagenomes</taxon>
        <taxon>ecological metagenomes</taxon>
    </lineage>
</organism>
<evidence type="ECO:0000313" key="2">
    <source>
        <dbReference type="EMBL" id="GAG52960.1"/>
    </source>
</evidence>
<accession>X0YAV4</accession>
<protein>
    <submittedName>
        <fullName evidence="2">Uncharacterized protein</fullName>
    </submittedName>
</protein>
<reference evidence="2" key="1">
    <citation type="journal article" date="2014" name="Front. Microbiol.">
        <title>High frequency of phylogenetically diverse reductive dehalogenase-homologous genes in deep subseafloor sedimentary metagenomes.</title>
        <authorList>
            <person name="Kawai M."/>
            <person name="Futagami T."/>
            <person name="Toyoda A."/>
            <person name="Takaki Y."/>
            <person name="Nishi S."/>
            <person name="Hori S."/>
            <person name="Arai W."/>
            <person name="Tsubouchi T."/>
            <person name="Morono Y."/>
            <person name="Uchiyama I."/>
            <person name="Ito T."/>
            <person name="Fujiyama A."/>
            <person name="Inagaki F."/>
            <person name="Takami H."/>
        </authorList>
    </citation>
    <scope>NUCLEOTIDE SEQUENCE</scope>
    <source>
        <strain evidence="2">Expedition CK06-06</strain>
    </source>
</reference>
<keyword evidence="1" id="KW-0472">Membrane</keyword>
<gene>
    <name evidence="2" type="ORF">S01H1_79594</name>
</gene>
<keyword evidence="1" id="KW-1133">Transmembrane helix</keyword>
<evidence type="ECO:0000256" key="1">
    <source>
        <dbReference type="SAM" id="Phobius"/>
    </source>
</evidence>
<keyword evidence="1" id="KW-0812">Transmembrane</keyword>
<comment type="caution">
    <text evidence="2">The sequence shown here is derived from an EMBL/GenBank/DDBJ whole genome shotgun (WGS) entry which is preliminary data.</text>
</comment>
<dbReference type="AlphaFoldDB" id="X0YAV4"/>
<name>X0YAV4_9ZZZZ</name>
<feature type="transmembrane region" description="Helical" evidence="1">
    <location>
        <begin position="6"/>
        <end position="27"/>
    </location>
</feature>
<proteinExistence type="predicted"/>